<dbReference type="Gene3D" id="3.90.550.10">
    <property type="entry name" value="Spore Coat Polysaccharide Biosynthesis Protein SpsA, Chain A"/>
    <property type="match status" value="1"/>
</dbReference>
<proteinExistence type="inferred from homology"/>
<dbReference type="Pfam" id="PF00535">
    <property type="entry name" value="Glycos_transf_2"/>
    <property type="match status" value="1"/>
</dbReference>
<dbReference type="EMBL" id="NSGH01000019">
    <property type="protein sequence ID" value="PBB05043.1"/>
    <property type="molecule type" value="Genomic_DNA"/>
</dbReference>
<dbReference type="InterPro" id="IPR029044">
    <property type="entry name" value="Nucleotide-diphossugar_trans"/>
</dbReference>
<dbReference type="RefSeq" id="WP_095822628.1">
    <property type="nucleotide sequence ID" value="NZ_NSGH01000019.1"/>
</dbReference>
<protein>
    <recommendedName>
        <fullName evidence="2">Glycosyltransferase 2-like domain-containing protein</fullName>
    </recommendedName>
</protein>
<dbReference type="Proteomes" id="UP000217561">
    <property type="component" value="Unassembled WGS sequence"/>
</dbReference>
<comment type="similarity">
    <text evidence="1">Belongs to the glycosyltransferase 2 family.</text>
</comment>
<dbReference type="PANTHER" id="PTHR22916">
    <property type="entry name" value="GLYCOSYLTRANSFERASE"/>
    <property type="match status" value="1"/>
</dbReference>
<evidence type="ECO:0000313" key="3">
    <source>
        <dbReference type="EMBL" id="PBB05043.1"/>
    </source>
</evidence>
<dbReference type="InterPro" id="IPR001173">
    <property type="entry name" value="Glyco_trans_2-like"/>
</dbReference>
<gene>
    <name evidence="3" type="ORF">CKW00_11140</name>
</gene>
<evidence type="ECO:0000259" key="2">
    <source>
        <dbReference type="Pfam" id="PF00535"/>
    </source>
</evidence>
<dbReference type="SUPFAM" id="SSF53448">
    <property type="entry name" value="Nucleotide-diphospho-sugar transferases"/>
    <property type="match status" value="1"/>
</dbReference>
<keyword evidence="4" id="KW-1185">Reference proteome</keyword>
<dbReference type="PANTHER" id="PTHR22916:SF3">
    <property type="entry name" value="UDP-GLCNAC:BETAGAL BETA-1,3-N-ACETYLGLUCOSAMINYLTRANSFERASE-LIKE PROTEIN 1"/>
    <property type="match status" value="1"/>
</dbReference>
<name>A0ABX4HPN9_9BACI</name>
<accession>A0ABX4HPN9</accession>
<evidence type="ECO:0000256" key="1">
    <source>
        <dbReference type="ARBA" id="ARBA00006739"/>
    </source>
</evidence>
<comment type="caution">
    <text evidence="3">The sequence shown here is derived from an EMBL/GenBank/DDBJ whole genome shotgun (WGS) entry which is preliminary data.</text>
</comment>
<reference evidence="3 4" key="1">
    <citation type="submission" date="2017-08" db="EMBL/GenBank/DDBJ databases">
        <title>Salimicrobium alkalisoli sp. nov., isolated from saline alkaline soil.</title>
        <authorList>
            <person name="Zhang G."/>
            <person name="Xiong Q."/>
        </authorList>
    </citation>
    <scope>NUCLEOTIDE SEQUENCE [LARGE SCALE GENOMIC DNA]</scope>
    <source>
        <strain evidence="3 4">WN024</strain>
    </source>
</reference>
<sequence>MQQPLVTVFIPMFNAEEYIQDTLESILNQSYKNLEVLVVDDGSSDRSVEIVERYTDDRIRVVTNEGNKGIPYTRNVGLSLSSGKYMAIMDADDESTPERIREQVSYMEEHPDIDAVGAYYRAKGSNNSRIMKAYHTSWEEIRIQLMFNNQLGNSTAMIRMATVRDNGLTYNESYYVSQDYEFWSQLSKVGRIEILPKVLVDYRTGHSNATNASLSNKMFERKILIDGIHKDLLEHYGFHFSNEEVQVFNNFFFLNVVTVFDEGYVMRIREVLQKLLDTNEAFDKELLKRVLRVNVLRGLSNSSVNLKQKTDLFLDLFQEITFEEIFHLLSRHYHKKVKALL</sequence>
<evidence type="ECO:0000313" key="4">
    <source>
        <dbReference type="Proteomes" id="UP000217561"/>
    </source>
</evidence>
<organism evidence="3 4">
    <name type="scientific">Salimicrobium humidisoli</name>
    <dbReference type="NCBI Taxonomy" id="2029857"/>
    <lineage>
        <taxon>Bacteria</taxon>
        <taxon>Bacillati</taxon>
        <taxon>Bacillota</taxon>
        <taxon>Bacilli</taxon>
        <taxon>Bacillales</taxon>
        <taxon>Bacillaceae</taxon>
        <taxon>Salimicrobium</taxon>
    </lineage>
</organism>
<feature type="domain" description="Glycosyltransferase 2-like" evidence="2">
    <location>
        <begin position="7"/>
        <end position="144"/>
    </location>
</feature>